<evidence type="ECO:0000259" key="1">
    <source>
        <dbReference type="Pfam" id="PF00582"/>
    </source>
</evidence>
<dbReference type="OrthoDB" id="671927at2"/>
<gene>
    <name evidence="2" type="ORF">LX80_01945</name>
</gene>
<dbReference type="AlphaFoldDB" id="A0A2W7RN37"/>
<dbReference type="Gene3D" id="3.40.50.620">
    <property type="entry name" value="HUPs"/>
    <property type="match status" value="2"/>
</dbReference>
<name>A0A2W7RN37_9BACT</name>
<dbReference type="Proteomes" id="UP000249720">
    <property type="component" value="Unassembled WGS sequence"/>
</dbReference>
<dbReference type="InterPro" id="IPR014729">
    <property type="entry name" value="Rossmann-like_a/b/a_fold"/>
</dbReference>
<dbReference type="Pfam" id="PF00582">
    <property type="entry name" value="Usp"/>
    <property type="match status" value="1"/>
</dbReference>
<proteinExistence type="predicted"/>
<dbReference type="SUPFAM" id="SSF52402">
    <property type="entry name" value="Adenine nucleotide alpha hydrolases-like"/>
    <property type="match status" value="2"/>
</dbReference>
<protein>
    <submittedName>
        <fullName evidence="2">Nucleotide-binding universal stress UspA family protein</fullName>
    </submittedName>
</protein>
<keyword evidence="3" id="KW-1185">Reference proteome</keyword>
<evidence type="ECO:0000313" key="2">
    <source>
        <dbReference type="EMBL" id="PZX61784.1"/>
    </source>
</evidence>
<comment type="caution">
    <text evidence="2">The sequence shown here is derived from an EMBL/GenBank/DDBJ whole genome shotgun (WGS) entry which is preliminary data.</text>
</comment>
<dbReference type="EMBL" id="QKZV01000006">
    <property type="protein sequence ID" value="PZX61784.1"/>
    <property type="molecule type" value="Genomic_DNA"/>
</dbReference>
<reference evidence="2 3" key="1">
    <citation type="submission" date="2018-06" db="EMBL/GenBank/DDBJ databases">
        <title>Genomic Encyclopedia of Archaeal and Bacterial Type Strains, Phase II (KMG-II): from individual species to whole genera.</title>
        <authorList>
            <person name="Goeker M."/>
        </authorList>
    </citation>
    <scope>NUCLEOTIDE SEQUENCE [LARGE SCALE GENOMIC DNA]</scope>
    <source>
        <strain evidence="2 3">DSM 23241</strain>
    </source>
</reference>
<feature type="domain" description="UspA" evidence="1">
    <location>
        <begin position="14"/>
        <end position="160"/>
    </location>
</feature>
<accession>A0A2W7RN37</accession>
<sequence>MYVCLSQIVSMLPFKKILVLINYNINSETVIKKIAAFADNPALELHFIFVIPYFSWKTILGFKQSVNKHFKNKRMLQKKIEADIVLNEIQTVVFKTYPDIAVYTGVLIDGAINPALVQYIHENQIDLVLSIRQSLKNLYYSAGINHNYIVQNANCPVLSVNGGFLQQNIKSILIPVYSFLPDKKIELASAFARQYNAQIYIITILNDNEEQSKVIADVFYLTYKRLKDEGFNPHYKMLSGANAPDILVQYAQQINADMILINPEKNKKENSFIKRSLNNFLSPVSPLQVLMMQSNI</sequence>
<organism evidence="2 3">
    <name type="scientific">Hydrotalea sandarakina</name>
    <dbReference type="NCBI Taxonomy" id="1004304"/>
    <lineage>
        <taxon>Bacteria</taxon>
        <taxon>Pseudomonadati</taxon>
        <taxon>Bacteroidota</taxon>
        <taxon>Chitinophagia</taxon>
        <taxon>Chitinophagales</taxon>
        <taxon>Chitinophagaceae</taxon>
        <taxon>Hydrotalea</taxon>
    </lineage>
</organism>
<dbReference type="InterPro" id="IPR006016">
    <property type="entry name" value="UspA"/>
</dbReference>
<dbReference type="CDD" id="cd00293">
    <property type="entry name" value="USP-like"/>
    <property type="match status" value="1"/>
</dbReference>
<evidence type="ECO:0000313" key="3">
    <source>
        <dbReference type="Proteomes" id="UP000249720"/>
    </source>
</evidence>